<evidence type="ECO:0000313" key="8">
    <source>
        <dbReference type="Proteomes" id="UP000470384"/>
    </source>
</evidence>
<comment type="similarity">
    <text evidence="2">Belongs to the FAD-binding oxidoreductase/transferase type 4 family.</text>
</comment>
<dbReference type="Proteomes" id="UP000470384">
    <property type="component" value="Unassembled WGS sequence"/>
</dbReference>
<dbReference type="Pfam" id="PF02913">
    <property type="entry name" value="FAD-oxidase_C"/>
    <property type="match status" value="1"/>
</dbReference>
<dbReference type="GO" id="GO:0022904">
    <property type="term" value="P:respiratory electron transport chain"/>
    <property type="evidence" value="ECO:0007669"/>
    <property type="project" value="TreeGrafter"/>
</dbReference>
<dbReference type="InterPro" id="IPR006094">
    <property type="entry name" value="Oxid_FAD_bind_N"/>
</dbReference>
<dbReference type="SUPFAM" id="SSF56176">
    <property type="entry name" value="FAD-binding/transporter-associated domain-like"/>
    <property type="match status" value="1"/>
</dbReference>
<dbReference type="InterPro" id="IPR004113">
    <property type="entry name" value="FAD-bd_oxidored_4_C"/>
</dbReference>
<feature type="domain" description="FAD-binding PCMH-type" evidence="6">
    <location>
        <begin position="33"/>
        <end position="212"/>
    </location>
</feature>
<evidence type="ECO:0000313" key="7">
    <source>
        <dbReference type="EMBL" id="NBG96828.1"/>
    </source>
</evidence>
<gene>
    <name evidence="7" type="ORF">GTQ45_13905</name>
</gene>
<evidence type="ECO:0000256" key="1">
    <source>
        <dbReference type="ARBA" id="ARBA00001974"/>
    </source>
</evidence>
<dbReference type="InterPro" id="IPR016167">
    <property type="entry name" value="FAD-bd_PCMH_sub1"/>
</dbReference>
<dbReference type="PANTHER" id="PTHR43716:SF1">
    <property type="entry name" value="D-2-HYDROXYGLUTARATE DEHYDROGENASE, MITOCHONDRIAL"/>
    <property type="match status" value="1"/>
</dbReference>
<dbReference type="InterPro" id="IPR016169">
    <property type="entry name" value="FAD-bd_PCMH_sub2"/>
</dbReference>
<keyword evidence="5" id="KW-0560">Oxidoreductase</keyword>
<evidence type="ECO:0000259" key="6">
    <source>
        <dbReference type="PROSITE" id="PS51387"/>
    </source>
</evidence>
<dbReference type="GeneID" id="300654328"/>
<organism evidence="7 8">
    <name type="scientific">Pyruvatibacter mobilis</name>
    <dbReference type="NCBI Taxonomy" id="1712261"/>
    <lineage>
        <taxon>Bacteria</taxon>
        <taxon>Pseudomonadati</taxon>
        <taxon>Pseudomonadota</taxon>
        <taxon>Alphaproteobacteria</taxon>
        <taxon>Hyphomicrobiales</taxon>
        <taxon>Parvibaculaceae</taxon>
        <taxon>Pyruvatibacter</taxon>
    </lineage>
</organism>
<dbReference type="PROSITE" id="PS51387">
    <property type="entry name" value="FAD_PCMH"/>
    <property type="match status" value="1"/>
</dbReference>
<dbReference type="AlphaFoldDB" id="A0A845QEW2"/>
<dbReference type="OrthoDB" id="9809290at2"/>
<comment type="caution">
    <text evidence="7">The sequence shown here is derived from an EMBL/GenBank/DDBJ whole genome shotgun (WGS) entry which is preliminary data.</text>
</comment>
<dbReference type="Gene3D" id="3.30.465.10">
    <property type="match status" value="1"/>
</dbReference>
<dbReference type="FunFam" id="1.10.45.10:FF:000001">
    <property type="entry name" value="D-lactate dehydrogenase mitochondrial"/>
    <property type="match status" value="1"/>
</dbReference>
<dbReference type="RefSeq" id="WP_160588844.1">
    <property type="nucleotide sequence ID" value="NZ_BMHN01000001.1"/>
</dbReference>
<evidence type="ECO:0000256" key="2">
    <source>
        <dbReference type="ARBA" id="ARBA00008000"/>
    </source>
</evidence>
<dbReference type="GO" id="GO:0016491">
    <property type="term" value="F:oxidoreductase activity"/>
    <property type="evidence" value="ECO:0007669"/>
    <property type="project" value="UniProtKB-KW"/>
</dbReference>
<keyword evidence="3" id="KW-0285">Flavoprotein</keyword>
<dbReference type="Gene3D" id="1.10.45.10">
    <property type="entry name" value="Vanillyl-alcohol Oxidase, Chain A, domain 4"/>
    <property type="match status" value="1"/>
</dbReference>
<protein>
    <submittedName>
        <fullName evidence="7">FAD-binding protein</fullName>
    </submittedName>
</protein>
<dbReference type="Gene3D" id="3.30.70.2740">
    <property type="match status" value="1"/>
</dbReference>
<reference evidence="7 8" key="1">
    <citation type="journal article" date="2016" name="Int. J. Syst. Evol. Microbiol.">
        <title>Pyruvatibacter mobilis gen. nov., sp. nov., a marine bacterium from the culture broth of Picochlorum sp. 122.</title>
        <authorList>
            <person name="Wang G."/>
            <person name="Tang M."/>
            <person name="Wu H."/>
            <person name="Dai S."/>
            <person name="Li T."/>
            <person name="Chen C."/>
            <person name="He H."/>
            <person name="Fan J."/>
            <person name="Xiang W."/>
            <person name="Li X."/>
        </authorList>
    </citation>
    <scope>NUCLEOTIDE SEQUENCE [LARGE SCALE GENOMIC DNA]</scope>
    <source>
        <strain evidence="7 8">GYP-11</strain>
    </source>
</reference>
<dbReference type="SUPFAM" id="SSF55103">
    <property type="entry name" value="FAD-linked oxidases, C-terminal domain"/>
    <property type="match status" value="1"/>
</dbReference>
<dbReference type="Gene3D" id="3.30.43.10">
    <property type="entry name" value="Uridine Diphospho-n-acetylenolpyruvylglucosamine Reductase, domain 2"/>
    <property type="match status" value="1"/>
</dbReference>
<sequence>MSALIDQLKELLGPNGYLEGADAEAKASSGWSHLGTPPMVLRPASTEEVAEVMRLCHAAGQPIVAWGGLTGLVESANVEHGELALSLERINAIEEIDEIAGTATLQSGAVLQAVQEEIETHGLILPLDLGARGSATIGGNISTNAGGNRVIRYGMMRDMVLGLEVVLADGTVLSSLGKMIKNNAGYDLKQLFIGSEGTLGIVTRAVVRLRRKPDSQDTAFVAVENFDKLPKLLDLMDRRLAGTLSAFECLWQDFYKLLTTEPAPHTPPLSQDYPYYVLIEAMGADQDKDTARFEAALEDAFEAGLISDAVLAKSQAERDRMWAIRDDVGQVAQNWPIFTFDVSLPVKDMEAYVAEMKARLTDRYPDHTAMIFGHLGDGNLHVVAGVGDDSLEARRSVEACVYEPLRSRGGSVSAEHGVGLEKLPYLGFTRSPEEIATMRAIKQALDPKGVLNPGKIFETQPLKSAAE</sequence>
<proteinExistence type="inferred from homology"/>
<comment type="cofactor">
    <cofactor evidence="1">
        <name>FAD</name>
        <dbReference type="ChEBI" id="CHEBI:57692"/>
    </cofactor>
</comment>
<dbReference type="PANTHER" id="PTHR43716">
    <property type="entry name" value="D-2-HYDROXYGLUTARATE DEHYDROGENASE, MITOCHONDRIAL"/>
    <property type="match status" value="1"/>
</dbReference>
<keyword evidence="8" id="KW-1185">Reference proteome</keyword>
<name>A0A845QEW2_9HYPH</name>
<dbReference type="InterPro" id="IPR051264">
    <property type="entry name" value="FAD-oxidored/transferase_4"/>
</dbReference>
<dbReference type="InterPro" id="IPR036318">
    <property type="entry name" value="FAD-bd_PCMH-like_sf"/>
</dbReference>
<dbReference type="GO" id="GO:0071949">
    <property type="term" value="F:FAD binding"/>
    <property type="evidence" value="ECO:0007669"/>
    <property type="project" value="InterPro"/>
</dbReference>
<dbReference type="InterPro" id="IPR016164">
    <property type="entry name" value="FAD-linked_Oxase-like_C"/>
</dbReference>
<dbReference type="InterPro" id="IPR016166">
    <property type="entry name" value="FAD-bd_PCMH"/>
</dbReference>
<evidence type="ECO:0000256" key="3">
    <source>
        <dbReference type="ARBA" id="ARBA00022630"/>
    </source>
</evidence>
<accession>A0A845QEW2</accession>
<dbReference type="EMBL" id="WXYQ01000012">
    <property type="protein sequence ID" value="NBG96828.1"/>
    <property type="molecule type" value="Genomic_DNA"/>
</dbReference>
<evidence type="ECO:0000256" key="5">
    <source>
        <dbReference type="ARBA" id="ARBA00023002"/>
    </source>
</evidence>
<dbReference type="Pfam" id="PF01565">
    <property type="entry name" value="FAD_binding_4"/>
    <property type="match status" value="1"/>
</dbReference>
<evidence type="ECO:0000256" key="4">
    <source>
        <dbReference type="ARBA" id="ARBA00022827"/>
    </source>
</evidence>
<dbReference type="Gene3D" id="3.30.70.2190">
    <property type="match status" value="1"/>
</dbReference>
<keyword evidence="4" id="KW-0274">FAD</keyword>
<dbReference type="InterPro" id="IPR016171">
    <property type="entry name" value="Vanillyl_alc_oxidase_C-sub2"/>
</dbReference>